<keyword evidence="9" id="KW-1185">Reference proteome</keyword>
<feature type="compositionally biased region" description="Low complexity" evidence="6">
    <location>
        <begin position="242"/>
        <end position="279"/>
    </location>
</feature>
<feature type="compositionally biased region" description="Gly residues" evidence="6">
    <location>
        <begin position="184"/>
        <end position="198"/>
    </location>
</feature>
<evidence type="ECO:0000259" key="7">
    <source>
        <dbReference type="PROSITE" id="PS51917"/>
    </source>
</evidence>
<evidence type="ECO:0000256" key="5">
    <source>
        <dbReference type="ARBA" id="ARBA00023242"/>
    </source>
</evidence>
<comment type="subcellular location">
    <subcellularLocation>
        <location evidence="2">Cytoplasm</location>
    </subcellularLocation>
    <subcellularLocation>
        <location evidence="1">Nucleus</location>
    </subcellularLocation>
</comment>
<keyword evidence="8" id="KW-0675">Receptor</keyword>
<evidence type="ECO:0000256" key="1">
    <source>
        <dbReference type="ARBA" id="ARBA00004123"/>
    </source>
</evidence>
<evidence type="ECO:0000313" key="8">
    <source>
        <dbReference type="EMBL" id="KAJ4454814.1"/>
    </source>
</evidence>
<evidence type="ECO:0000256" key="4">
    <source>
        <dbReference type="ARBA" id="ARBA00022942"/>
    </source>
</evidence>
<gene>
    <name evidence="8" type="ORF">PAPYR_10377</name>
</gene>
<keyword evidence="5" id="KW-0539">Nucleus</keyword>
<comment type="caution">
    <text evidence="8">The sequence shown here is derived from an EMBL/GenBank/DDBJ whole genome shotgun (WGS) entry which is preliminary data.</text>
</comment>
<dbReference type="PANTHER" id="PTHR12225">
    <property type="entry name" value="ADHESION REGULATING MOLECULE 1 110 KDA CELL MEMBRANE GLYCOPROTEIN"/>
    <property type="match status" value="1"/>
</dbReference>
<organism evidence="8 9">
    <name type="scientific">Paratrimastix pyriformis</name>
    <dbReference type="NCBI Taxonomy" id="342808"/>
    <lineage>
        <taxon>Eukaryota</taxon>
        <taxon>Metamonada</taxon>
        <taxon>Preaxostyla</taxon>
        <taxon>Paratrimastigidae</taxon>
        <taxon>Paratrimastix</taxon>
    </lineage>
</organism>
<evidence type="ECO:0000256" key="2">
    <source>
        <dbReference type="ARBA" id="ARBA00004496"/>
    </source>
</evidence>
<sequence>MQSISMQDLAALMAAQQAARPPPALISFKAGKMTKSGKLVTPVPRKGLCSIIQASDGTIHWQWKERTSNNVIDDFVVFNDAVLKNVPQCKTGKVILLEMTATHRQYFYWIQEPSVTDEQVATWIEKGNQCLSGNIPADLLPTPNGDHPAPGSPADQLMQMLGGNAPALLRGHPAVQAAVAAAAGAGGGPMGAGQGVGTSGEHAGASQPVVGEEFLREVLAGISGGPTPAACKPRAAAPPPAAAAEPAKPAAAEAPKPAAEAPKPTEEQPAAPAKPAAAPKPEEEEKKTPPASEQQPKPAEGPAPMEKEPEPEKKQ</sequence>
<dbReference type="EMBL" id="JAPMOS010000132">
    <property type="protein sequence ID" value="KAJ4454814.1"/>
    <property type="molecule type" value="Genomic_DNA"/>
</dbReference>
<dbReference type="InterPro" id="IPR038633">
    <property type="entry name" value="Rpn13/ADRM1_Pru_sf"/>
</dbReference>
<dbReference type="InterPro" id="IPR006773">
    <property type="entry name" value="Rpn13/ADRM1"/>
</dbReference>
<proteinExistence type="predicted"/>
<evidence type="ECO:0000313" key="9">
    <source>
        <dbReference type="Proteomes" id="UP001141327"/>
    </source>
</evidence>
<dbReference type="Pfam" id="PF04683">
    <property type="entry name" value="Rpn13_ADRM1_Pru"/>
    <property type="match status" value="1"/>
</dbReference>
<dbReference type="Gene3D" id="2.30.29.70">
    <property type="entry name" value="Proteasomal ubiquitin receptor Rpn13/ADRM1"/>
    <property type="match status" value="1"/>
</dbReference>
<evidence type="ECO:0000256" key="6">
    <source>
        <dbReference type="SAM" id="MobiDB-lite"/>
    </source>
</evidence>
<accession>A0ABQ8U638</accession>
<protein>
    <submittedName>
        <fullName evidence="8">Proteasomal ubiquitin receptor ADRM1</fullName>
    </submittedName>
</protein>
<dbReference type="PROSITE" id="PS51917">
    <property type="entry name" value="PRU"/>
    <property type="match status" value="1"/>
</dbReference>
<feature type="compositionally biased region" description="Basic and acidic residues" evidence="6">
    <location>
        <begin position="305"/>
        <end position="315"/>
    </location>
</feature>
<reference evidence="8" key="1">
    <citation type="journal article" date="2022" name="bioRxiv">
        <title>Genomics of Preaxostyla Flagellates Illuminates Evolutionary Transitions and the Path Towards Mitochondrial Loss.</title>
        <authorList>
            <person name="Novak L.V.F."/>
            <person name="Treitli S.C."/>
            <person name="Pyrih J."/>
            <person name="Halakuc P."/>
            <person name="Pipaliya S.V."/>
            <person name="Vacek V."/>
            <person name="Brzon O."/>
            <person name="Soukal P."/>
            <person name="Eme L."/>
            <person name="Dacks J.B."/>
            <person name="Karnkowska A."/>
            <person name="Elias M."/>
            <person name="Hampl V."/>
        </authorList>
    </citation>
    <scope>NUCLEOTIDE SEQUENCE</scope>
    <source>
        <strain evidence="8">RCP-MX</strain>
    </source>
</reference>
<evidence type="ECO:0000256" key="3">
    <source>
        <dbReference type="ARBA" id="ARBA00022490"/>
    </source>
</evidence>
<feature type="domain" description="Pru" evidence="7">
    <location>
        <begin position="20"/>
        <end position="134"/>
    </location>
</feature>
<keyword evidence="4" id="KW-0647">Proteasome</keyword>
<keyword evidence="3" id="KW-0963">Cytoplasm</keyword>
<dbReference type="Proteomes" id="UP001141327">
    <property type="component" value="Unassembled WGS sequence"/>
</dbReference>
<feature type="region of interest" description="Disordered" evidence="6">
    <location>
        <begin position="184"/>
        <end position="205"/>
    </location>
</feature>
<dbReference type="PANTHER" id="PTHR12225:SF0">
    <property type="entry name" value="PROTEASOMAL UBIQUITIN RECEPTOR ADRM1"/>
    <property type="match status" value="1"/>
</dbReference>
<dbReference type="InterPro" id="IPR044868">
    <property type="entry name" value="Rpn13/ADRM1_Pru"/>
</dbReference>
<feature type="region of interest" description="Disordered" evidence="6">
    <location>
        <begin position="228"/>
        <end position="315"/>
    </location>
</feature>
<name>A0ABQ8U638_9EUKA</name>